<dbReference type="AlphaFoldDB" id="A0A9P8JE50"/>
<evidence type="ECO:0000256" key="1">
    <source>
        <dbReference type="SAM" id="MobiDB-lite"/>
    </source>
</evidence>
<feature type="compositionally biased region" description="Basic residues" evidence="1">
    <location>
        <begin position="415"/>
        <end position="430"/>
    </location>
</feature>
<protein>
    <submittedName>
        <fullName evidence="2">Uncharacterized protein</fullName>
    </submittedName>
</protein>
<dbReference type="Proteomes" id="UP000779574">
    <property type="component" value="Unassembled WGS sequence"/>
</dbReference>
<reference evidence="2" key="2">
    <citation type="submission" date="2021-08" db="EMBL/GenBank/DDBJ databases">
        <authorList>
            <person name="Gostincar C."/>
            <person name="Sun X."/>
            <person name="Song Z."/>
            <person name="Gunde-Cimerman N."/>
        </authorList>
    </citation>
    <scope>NUCLEOTIDE SEQUENCE</scope>
    <source>
        <strain evidence="2">EXF-9911</strain>
    </source>
</reference>
<accession>A0A9P8JE50</accession>
<reference evidence="2" key="1">
    <citation type="journal article" date="2021" name="J Fungi (Basel)">
        <title>Virulence traits and population genomics of the black yeast Aureobasidium melanogenum.</title>
        <authorList>
            <person name="Cernosa A."/>
            <person name="Sun X."/>
            <person name="Gostincar C."/>
            <person name="Fang C."/>
            <person name="Gunde-Cimerman N."/>
            <person name="Song Z."/>
        </authorList>
    </citation>
    <scope>NUCLEOTIDE SEQUENCE</scope>
    <source>
        <strain evidence="2">EXF-9911</strain>
    </source>
</reference>
<feature type="region of interest" description="Disordered" evidence="1">
    <location>
        <begin position="396"/>
        <end position="441"/>
    </location>
</feature>
<proteinExistence type="predicted"/>
<comment type="caution">
    <text evidence="2">The sequence shown here is derived from an EMBL/GenBank/DDBJ whole genome shotgun (WGS) entry which is preliminary data.</text>
</comment>
<feature type="compositionally biased region" description="Pro residues" evidence="1">
    <location>
        <begin position="9"/>
        <end position="28"/>
    </location>
</feature>
<dbReference type="EMBL" id="JAHFXF010000060">
    <property type="protein sequence ID" value="KAG9698144.1"/>
    <property type="molecule type" value="Genomic_DNA"/>
</dbReference>
<evidence type="ECO:0000313" key="3">
    <source>
        <dbReference type="Proteomes" id="UP000779574"/>
    </source>
</evidence>
<feature type="non-terminal residue" evidence="2">
    <location>
        <position position="441"/>
    </location>
</feature>
<sequence>MSSNQSPTFYPPGAVPGPRANIPPPGAPRPSAFSAGALHNNLLHALPAQGAPAIQRPPFAPSHAPMPAGYPAPIHPAPVYPPIYIDPVLMRIKHMTETFHAAATSDQTFYNLYCSVCNAQDRHLVYPDLVFFLRLELQIGWIDLLERHHRQNEIEGDTAQLITERKKLIEWLIRKDTTLKRRAAQYLTGQLARFAPLDFDPSQVRPLAKLLDHLYVLEDDLFFKPKEIVAPNRQEYRIQVVAFLNWEGGDAKVVKDVNIWKMIGWAEMQRMLSAMTQNVQAAQFGHNYGWQTSNYHGNWMYWSSENENFEGDGHVLSSDAHLVEMKRLLEQGQKIYIMHSKQVQIEEDLSLADALGLELDRPGRSCIPLPPGYTAEIMGDYPNKMKFSLLSGGMAGGGPAPPMEHRKGKGSALAHQHRLCLRKKKQKQQKARAFETRSKND</sequence>
<gene>
    <name evidence="2" type="ORF">KCU76_g2485</name>
</gene>
<dbReference type="OrthoDB" id="3917370at2759"/>
<organism evidence="2 3">
    <name type="scientific">Aureobasidium melanogenum</name>
    <name type="common">Aureobasidium pullulans var. melanogenum</name>
    <dbReference type="NCBI Taxonomy" id="46634"/>
    <lineage>
        <taxon>Eukaryota</taxon>
        <taxon>Fungi</taxon>
        <taxon>Dikarya</taxon>
        <taxon>Ascomycota</taxon>
        <taxon>Pezizomycotina</taxon>
        <taxon>Dothideomycetes</taxon>
        <taxon>Dothideomycetidae</taxon>
        <taxon>Dothideales</taxon>
        <taxon>Saccotheciaceae</taxon>
        <taxon>Aureobasidium</taxon>
    </lineage>
</organism>
<feature type="region of interest" description="Disordered" evidence="1">
    <location>
        <begin position="1"/>
        <end position="31"/>
    </location>
</feature>
<name>A0A9P8JE50_AURME</name>
<feature type="compositionally biased region" description="Basic and acidic residues" evidence="1">
    <location>
        <begin position="432"/>
        <end position="441"/>
    </location>
</feature>
<evidence type="ECO:0000313" key="2">
    <source>
        <dbReference type="EMBL" id="KAG9698144.1"/>
    </source>
</evidence>